<sequence>MLARRLLLASIILCACDSRPADVRGTLGNAVQVDLRLNGLSEELARIQSLGGLPIRLEGAAQADADVHTDLTVGANQALVVIPSRGDPITYQGAPLRAEYYHHGRLLTVYQGTGDVLVIHSFVEPVRWYTVLRNSL</sequence>
<dbReference type="Proteomes" id="UP001164459">
    <property type="component" value="Chromosome"/>
</dbReference>
<proteinExistence type="predicted"/>
<evidence type="ECO:0000313" key="1">
    <source>
        <dbReference type="EMBL" id="WAS93022.1"/>
    </source>
</evidence>
<gene>
    <name evidence="1" type="ORF">O0S08_43195</name>
</gene>
<protein>
    <recommendedName>
        <fullName evidence="3">Lipoprotein</fullName>
    </recommendedName>
</protein>
<dbReference type="RefSeq" id="WP_269035373.1">
    <property type="nucleotide sequence ID" value="NZ_CP114040.1"/>
</dbReference>
<keyword evidence="2" id="KW-1185">Reference proteome</keyword>
<dbReference type="EMBL" id="CP114040">
    <property type="protein sequence ID" value="WAS93022.1"/>
    <property type="molecule type" value="Genomic_DNA"/>
</dbReference>
<accession>A0ABY7H1F2</accession>
<name>A0ABY7H1F2_9BACT</name>
<organism evidence="1 2">
    <name type="scientific">Nannocystis punicea</name>
    <dbReference type="NCBI Taxonomy" id="2995304"/>
    <lineage>
        <taxon>Bacteria</taxon>
        <taxon>Pseudomonadati</taxon>
        <taxon>Myxococcota</taxon>
        <taxon>Polyangia</taxon>
        <taxon>Nannocystales</taxon>
        <taxon>Nannocystaceae</taxon>
        <taxon>Nannocystis</taxon>
    </lineage>
</organism>
<dbReference type="PROSITE" id="PS51257">
    <property type="entry name" value="PROKAR_LIPOPROTEIN"/>
    <property type="match status" value="1"/>
</dbReference>
<evidence type="ECO:0000313" key="2">
    <source>
        <dbReference type="Proteomes" id="UP001164459"/>
    </source>
</evidence>
<evidence type="ECO:0008006" key="3">
    <source>
        <dbReference type="Google" id="ProtNLM"/>
    </source>
</evidence>
<reference evidence="1" key="1">
    <citation type="submission" date="2022-11" db="EMBL/GenBank/DDBJ databases">
        <title>Minimal conservation of predation-associated metabolite biosynthetic gene clusters underscores biosynthetic potential of Myxococcota including descriptions for ten novel species: Archangium lansinium sp. nov., Myxococcus landrumus sp. nov., Nannocystis bai.</title>
        <authorList>
            <person name="Ahearne A."/>
            <person name="Stevens C."/>
            <person name="Dowd S."/>
        </authorList>
    </citation>
    <scope>NUCLEOTIDE SEQUENCE</scope>
    <source>
        <strain evidence="1">Fl3</strain>
    </source>
</reference>